<dbReference type="InterPro" id="IPR013425">
    <property type="entry name" value="Autotrns_rpt"/>
</dbReference>
<dbReference type="SUPFAM" id="SSF51126">
    <property type="entry name" value="Pectin lyase-like"/>
    <property type="match status" value="3"/>
</dbReference>
<protein>
    <submittedName>
        <fullName evidence="3">Autotransporter-associated beta strand repeat-containing protein</fullName>
    </submittedName>
</protein>
<name>A0ABT3GKB0_9BACT</name>
<reference evidence="3 4" key="1">
    <citation type="submission" date="2022-10" db="EMBL/GenBank/DDBJ databases">
        <title>Luteolibacter arcticus strain CCTCC AB 2014275, whole genome shotgun sequencing project.</title>
        <authorList>
            <person name="Zhao G."/>
            <person name="Shen L."/>
        </authorList>
    </citation>
    <scope>NUCLEOTIDE SEQUENCE [LARGE SCALE GENOMIC DNA]</scope>
    <source>
        <strain evidence="3 4">CCTCC AB 2014275</strain>
    </source>
</reference>
<accession>A0ABT3GKB0</accession>
<evidence type="ECO:0000313" key="3">
    <source>
        <dbReference type="EMBL" id="MCW1923906.1"/>
    </source>
</evidence>
<keyword evidence="4" id="KW-1185">Reference proteome</keyword>
<dbReference type="InterPro" id="IPR012332">
    <property type="entry name" value="Autotransporter_pectin_lyase_C"/>
</dbReference>
<dbReference type="Pfam" id="PF12951">
    <property type="entry name" value="PATR"/>
    <property type="match status" value="11"/>
</dbReference>
<dbReference type="EMBL" id="JAPDDT010000006">
    <property type="protein sequence ID" value="MCW1923906.1"/>
    <property type="molecule type" value="Genomic_DNA"/>
</dbReference>
<gene>
    <name evidence="3" type="ORF">OKA05_15160</name>
</gene>
<feature type="signal peptide" evidence="2">
    <location>
        <begin position="1"/>
        <end position="23"/>
    </location>
</feature>
<organism evidence="3 4">
    <name type="scientific">Luteolibacter arcticus</name>
    <dbReference type="NCBI Taxonomy" id="1581411"/>
    <lineage>
        <taxon>Bacteria</taxon>
        <taxon>Pseudomonadati</taxon>
        <taxon>Verrucomicrobiota</taxon>
        <taxon>Verrucomicrobiia</taxon>
        <taxon>Verrucomicrobiales</taxon>
        <taxon>Verrucomicrobiaceae</taxon>
        <taxon>Luteolibacter</taxon>
    </lineage>
</organism>
<comment type="caution">
    <text evidence="3">The sequence shown here is derived from an EMBL/GenBank/DDBJ whole genome shotgun (WGS) entry which is preliminary data.</text>
</comment>
<dbReference type="Proteomes" id="UP001320876">
    <property type="component" value="Unassembled WGS sequence"/>
</dbReference>
<dbReference type="InterPro" id="IPR011050">
    <property type="entry name" value="Pectin_lyase_fold/virulence"/>
</dbReference>
<feature type="chain" id="PRO_5045170757" evidence="2">
    <location>
        <begin position="24"/>
        <end position="1775"/>
    </location>
</feature>
<keyword evidence="1 2" id="KW-0732">Signal</keyword>
<evidence type="ECO:0000313" key="4">
    <source>
        <dbReference type="Proteomes" id="UP001320876"/>
    </source>
</evidence>
<dbReference type="Gene3D" id="2.160.20.20">
    <property type="match status" value="1"/>
</dbReference>
<proteinExistence type="predicted"/>
<evidence type="ECO:0000256" key="2">
    <source>
        <dbReference type="SAM" id="SignalP"/>
    </source>
</evidence>
<evidence type="ECO:0000256" key="1">
    <source>
        <dbReference type="ARBA" id="ARBA00022729"/>
    </source>
</evidence>
<dbReference type="NCBIfam" id="TIGR02601">
    <property type="entry name" value="autotrns_rpt"/>
    <property type="match status" value="8"/>
</dbReference>
<dbReference type="RefSeq" id="WP_264488012.1">
    <property type="nucleotide sequence ID" value="NZ_JAPDDT010000006.1"/>
</dbReference>
<sequence>MKKTPRFIHLSLLFGSTSLHSNAASGTWTNPTAGGLWSATGNWSAAAIADGSGSTADFSTLDLTTDNIVHLNTARTIGNLNFGDTDTATAAGWLLDNNVSATNILTLVGGTPTITVGDLGTGKSANITAVLAGTSGLIKNGAGTLTLSGANTYAGGSTLSGGTLALSTTGTLGAVANTLSVSASNSATLDLLGTANRSLSTGLVTLNAGSTLVVKRSEFNVDTHVGSTTISGNVSGTGTVVLGPNGGAVALTPHRRTTIGTGGAGFNAFTGKIVVESGSNLALFAGSLLDPNNNDLEIKSGGVVSLLAGSSTFVRDLTGLGSFTKNAVASTSILTVESGSFGGIIAGNLFGGNSTTVDLTKTTAGTLTLSGVNAYSGATTITGGTLEINGAGQLQNGAYAGTISNAGTIRFNSTANQTLSGVLSGAGGFIKDNSGTVALSAANTNTGAFTVNGGNLVFAKQVSLYNNTPANWTAANLIVNSGGTLGVNVGGTGEFTAADLDSLKALGTGAGGFLSGSLLGINTTNAGGNFTYASNIGDSNGGANVLGLHKLGTGVLTLIGTNTYTGPTRISGGVALFPQKVSLYNNTPASWNATNLIVGSGGTLAVSVGGAGEFTSADLDALKALGNGSGGFLNDSALGIDTTNAGGTFTYASDIANTNGEADALGLTKLGTGTLVLTGALTYTGPTSVLGGSIEYASNSDQLISGVVSGASALTKSGSGKLTLTGVNAFTGNIDILGGTLEIGEAGRLGNGTFAGTIANEGVFLYNSSANQTLSGVISGSGSLIKDNFGTLTLSGLNTYSGTTRVRDGILSINSIKSVNGGPSAIGDVTTGSAGTIDLGSDDFTATLRYTGPGDTSDRVINLAGTTGGGTIDQSGSGVLTLTGALTATGADSKTLTLTGTGTGVLSGGIPDNAPGTNLTSVVKNGTGTWILGGSNTYGGTTTIGAGILQFQQLASVPANDYSRISIANGATLVVNAGGAGQFAQSNLDDLLLNNPAAFDIGALLGIDTTGGDFSFDPVNHFGDLGLAKFGANKLTLTTVAPHTGATLINGGTLAISADDTLPTAAVVALNSTGSGTTPAALDLGTFNQTIGGLTVSNSNSTNADTISIAGGKILAVNGPVTIGRNADASTTLATITGAGEFTVSNPGGTFQVGGASGGATVDNAAKLDMSGLSAFTANLGTGGTFRVGDVLGASEGTSAGASTVILAKTSTVTADTLDVGGTTSHASVQTLKLGDTTNTINANTVTIGSGPTNGQRASGAIQFNTDSGTLKIRTAADPIDGRATMNVVNTPQATGAILSGTVDLTGHSSNVRLGILTMAVRTGNSGASGCDATFSFDSGSLDVSSIVLATKTGTGTATSTGTLNIGGGTANIGGIAMANATGTHIADAEINLTGGTATLGGNITRTGTTANSFATINLDGGTLDMGGFAIGAANPVTFNAKDGTLRNLGQLNNGGIFTKSTSGTLILASASTYTGATSVTGGALLANNLSGSATGTNTITVKATATLGGTGAVSGAVVLESGGTIAPGTSGIESLATGALTLPSGAALGAQIDSSGTPSADVVNVTGNVTLGGTLAITDIAGVPATIASGTKLTLITYTGSLGGTFNGLAEGATFNTGLNTFKIRYADSGAVTLEANPGGGGYSTWAGTNAPSQAANQDFDNDGVPNAIEYVLGGLATTKDLGKLPKLTTPGGNLVFTFLRDQDSKTVDTSVFIDVGTTLAAWPSTYTVGNNTAGSTAGVTVTDNLNGTDTVTLTIPRAPDAKKFARLRVEISP</sequence>